<feature type="compositionally biased region" description="Basic and acidic residues" evidence="2">
    <location>
        <begin position="179"/>
        <end position="189"/>
    </location>
</feature>
<dbReference type="PROSITE" id="PS50245">
    <property type="entry name" value="CAP_GLY_2"/>
    <property type="match status" value="1"/>
</dbReference>
<keyword evidence="1" id="KW-0175">Coiled coil</keyword>
<dbReference type="Ensembl" id="ENSMZET00005005450.1">
    <property type="protein sequence ID" value="ENSMZEP00005005223.1"/>
    <property type="gene ID" value="ENSMZEG00005003983.1"/>
</dbReference>
<protein>
    <submittedName>
        <fullName evidence="4">Centrosomal protein 350</fullName>
    </submittedName>
</protein>
<feature type="region of interest" description="Disordered" evidence="2">
    <location>
        <begin position="1545"/>
        <end position="1589"/>
    </location>
</feature>
<feature type="region of interest" description="Disordered" evidence="2">
    <location>
        <begin position="419"/>
        <end position="442"/>
    </location>
</feature>
<feature type="coiled-coil region" evidence="1">
    <location>
        <begin position="1457"/>
        <end position="1496"/>
    </location>
</feature>
<feature type="compositionally biased region" description="Basic and acidic residues" evidence="2">
    <location>
        <begin position="1682"/>
        <end position="1695"/>
    </location>
</feature>
<dbReference type="Pfam" id="PF01302">
    <property type="entry name" value="CAP_GLY"/>
    <property type="match status" value="1"/>
</dbReference>
<reference evidence="4 5" key="1">
    <citation type="journal article" date="2014" name="Nature">
        <title>The genomic substrate for adaptive radiation in African cichlid fish.</title>
        <authorList>
            <person name="Brawand D."/>
            <person name="Wagner C.E."/>
            <person name="Li Y.I."/>
            <person name="Malinsky M."/>
            <person name="Keller I."/>
            <person name="Fan S."/>
            <person name="Simakov O."/>
            <person name="Ng A.Y."/>
            <person name="Lim Z.W."/>
            <person name="Bezault E."/>
            <person name="Turner-Maier J."/>
            <person name="Johnson J."/>
            <person name="Alcazar R."/>
            <person name="Noh H.J."/>
            <person name="Russell P."/>
            <person name="Aken B."/>
            <person name="Alfoldi J."/>
            <person name="Amemiya C."/>
            <person name="Azzouzi N."/>
            <person name="Baroiller J.F."/>
            <person name="Barloy-Hubler F."/>
            <person name="Berlin A."/>
            <person name="Bloomquist R."/>
            <person name="Carleton K.L."/>
            <person name="Conte M.A."/>
            <person name="D'Cotta H."/>
            <person name="Eshel O."/>
            <person name="Gaffney L."/>
            <person name="Galibert F."/>
            <person name="Gante H.F."/>
            <person name="Gnerre S."/>
            <person name="Greuter L."/>
            <person name="Guyon R."/>
            <person name="Haddad N.S."/>
            <person name="Haerty W."/>
            <person name="Harris R.M."/>
            <person name="Hofmann H.A."/>
            <person name="Hourlier T."/>
            <person name="Hulata G."/>
            <person name="Jaffe D.B."/>
            <person name="Lara M."/>
            <person name="Lee A.P."/>
            <person name="MacCallum I."/>
            <person name="Mwaiko S."/>
            <person name="Nikaido M."/>
            <person name="Nishihara H."/>
            <person name="Ozouf-Costaz C."/>
            <person name="Penman D.J."/>
            <person name="Przybylski D."/>
            <person name="Rakotomanga M."/>
            <person name="Renn S.C.P."/>
            <person name="Ribeiro F.J."/>
            <person name="Ron M."/>
            <person name="Salzburger W."/>
            <person name="Sanchez-Pulido L."/>
            <person name="Santos M.E."/>
            <person name="Searle S."/>
            <person name="Sharpe T."/>
            <person name="Swofford R."/>
            <person name="Tan F.J."/>
            <person name="Williams L."/>
            <person name="Young S."/>
            <person name="Yin S."/>
            <person name="Okada N."/>
            <person name="Kocher T.D."/>
            <person name="Miska E.A."/>
            <person name="Lander E.S."/>
            <person name="Venkatesh B."/>
            <person name="Fernald R.D."/>
            <person name="Meyer A."/>
            <person name="Ponting C.P."/>
            <person name="Streelman J.T."/>
            <person name="Lindblad-Toh K."/>
            <person name="Seehausen O."/>
            <person name="Di Palma F."/>
        </authorList>
    </citation>
    <scope>NUCLEOTIDE SEQUENCE</scope>
</reference>
<feature type="compositionally biased region" description="Basic and acidic residues" evidence="2">
    <location>
        <begin position="338"/>
        <end position="347"/>
    </location>
</feature>
<feature type="coiled-coil region" evidence="1">
    <location>
        <begin position="1155"/>
        <end position="1239"/>
    </location>
</feature>
<reference evidence="4" key="2">
    <citation type="submission" date="2025-08" db="UniProtKB">
        <authorList>
            <consortium name="Ensembl"/>
        </authorList>
    </citation>
    <scope>IDENTIFICATION</scope>
</reference>
<feature type="compositionally biased region" description="Basic and acidic residues" evidence="2">
    <location>
        <begin position="1664"/>
        <end position="1673"/>
    </location>
</feature>
<evidence type="ECO:0000256" key="2">
    <source>
        <dbReference type="SAM" id="MobiDB-lite"/>
    </source>
</evidence>
<feature type="region of interest" description="Disordered" evidence="2">
    <location>
        <begin position="1073"/>
        <end position="1119"/>
    </location>
</feature>
<feature type="compositionally biased region" description="Polar residues" evidence="2">
    <location>
        <begin position="1569"/>
        <end position="1585"/>
    </location>
</feature>
<feature type="coiled-coil region" evidence="1">
    <location>
        <begin position="1001"/>
        <end position="1039"/>
    </location>
</feature>
<feature type="compositionally biased region" description="Basic residues" evidence="2">
    <location>
        <begin position="1"/>
        <end position="15"/>
    </location>
</feature>
<evidence type="ECO:0000256" key="1">
    <source>
        <dbReference type="SAM" id="Coils"/>
    </source>
</evidence>
<feature type="compositionally biased region" description="Basic and acidic residues" evidence="2">
    <location>
        <begin position="1809"/>
        <end position="1823"/>
    </location>
</feature>
<name>A0A3P9B5Q2_9CICH</name>
<feature type="region of interest" description="Disordered" evidence="2">
    <location>
        <begin position="1"/>
        <end position="189"/>
    </location>
</feature>
<feature type="region of interest" description="Disordered" evidence="2">
    <location>
        <begin position="1345"/>
        <end position="1379"/>
    </location>
</feature>
<evidence type="ECO:0000313" key="4">
    <source>
        <dbReference type="Ensembl" id="ENSMZEP00005005223.1"/>
    </source>
</evidence>
<feature type="domain" description="CAP-Gly" evidence="3">
    <location>
        <begin position="1739"/>
        <end position="1781"/>
    </location>
</feature>
<sequence length="2115" mass="239754">IDSNKKKSSRAHHRDGRQVDDIRESSKPRGRSQQSPEKSSSRSPLRNTTQDRNVRRNNSVEFREPLASQKLVPASLYPSSPPRSDSLPSQLVYQKHTIDKEADKDLDSTRSSGRESTEVRYLNDQPALDSIRTKESSPKAQVGMDSQQSSPCIASTPGSFRQEDSTPSTSPGSASQRLENLRRHQPDNKLEKLKERIRRQRQHLEEAAEREKLMGNLEHNKPAAKIRKVAAAPPAPIYKATILSIAAHSLTCELCYFAAISPASWREGQKLVKMVLGPVPQLPREEDSPHAADLLSRTGENSKLSPNSKEVKLNSIETEKIIRSLLSIKDSPTAYSRHRSDLRSESKRRSRPNSTERPCSGFQGQSQSHLTPTSIPQYKVPGGLSSDLLSADIQGILDDLQLDSGRRGDTVRQYIARQQEERKRRQADEKKAMREESERRHQRLQELYRKQREVARTVAIPTETPVAPVQKRLQETYNKLLMEEAQLGEGAMQTLPAIPSTQLRPMYQPSGESDKENKRLEAPQSPSSSDRSLNDHPPPPLTRYFHAHTQVQNCVYLCHKPLTGPSSTAQGSDDDRLFSQLLRIEAEVAASNGMKTLRPATAPSGRSRSKMSRIEAIKATAASLSNRIESEARKLAGEGINYGNATSMDMDTVLVPRPSVLVDGWAGTAARDTEKDNMALRIQKILTTTNYSSYNGTALPGAGSLHSFREQKLKNGKQTSVDVIDPIFNSYTQERGELVNGLEKESRMNKISERKQIMDEGENRTDLHDSSGGSISEGPLLSEGSFSEDEQSPPHPSRYNYVPRPADRLEAADYCARQRKDYQRLMEFQREAEKCSGLSLSFAQQDQDKAVWEELNKGSPLSVINIFTKNHHSHVKVSDRNVERNSPSAHSAASGNGPGDAAVYEDDFVSSHSSKASGQIKRSSNSPSSFAYLFYLFLFMSNSLRLCFLPGELQYSPGVLQQRMAAELHYLDSIEESFRQLGDVERLMGVSMAQQESASLAQMLKAKQQRHERELYELKIKAEREALETKLQLEENRQRVARFLLVSAPSGDSTSVATEYSLKFDESMTEDEIEERSFRSLLPSEAHRRGTMEKKSRHHEESEDDGSQDSNIAFSGGQDSFSQFTMDMVRQYMKDEEVRLQHQSSLLRLRQKALKEKTRTELAWLEHLKKKLRDKGEDDKMPPIRKKQRGLLLKLQQEQAEIRRLQEANKAARKERQLLLKQQEEIERMRNSTLRLKERLKCAGIEAPPVTYIQPDMHADANRSPSPSLSVSGSETSSIMQKLKKMRSHMDEKFLTKREQQLMQRRHHAEELLQWKQQLDKEEAEVRRMEKEALAAWDQKTLRDNHLDVSEGQEKDISDISSHLSHRRSSEPRTDSEKGEAAEFSYFQDFTSASQSPASQLHVMDFVFLAFLYFIVSTNCFDTHCKVWHHFHIVVVICHVHFSLETISDQSDIESRIKALKEELKKRKLMASELKKEQKKRHKERLKAEEASLLKQLEVNMMCKLHLNIQLDLNNFFSSMDVYLCVSRVEDEQTQHLLKLENEDRLDSQERLPTSKCVSSSVDEEEQHSSTVGLEQGNQMKQSEVSDVEEPLQPYVIASSQPHSAVADLKTSAHQNYSSASVDQAQSPNSDAFGSMKEASIKDTEASPVADGYHDDFESSVDSSSKEEHHSSKAESQTSHVSSHEIKGSRKDSFNSRHSPTIYSLQVPLSPVIDEMPDFYIGDRVLVGGVQPGTLRFKGPTSFANGFWAGVELDKSEGSNNGTYDGVVYFECDERHGIFAPPDKISHLPDKFELYTDTTEDEDSFFDDLSDKDRNEPKTKEDNFQMQENLNRENEQTSHKETGPRGVMLQSDVNIYANLELNVSLMLMLSFFIFTFSTQESPVLGAIGQEELAKRLAELELSRELLDDLGDDQDWFDEDFGLSSRRKQQKLKEEEARLGVKTPPRPELPLPLPPKLPEQPAMVVPHSAVEVEKMVHAATRELWDSFDLGNKGTLTHGQLLSPQPSLEYLGKEDSTQNQESLSIQEVLKLYGLTKDQNQKNDWQKMLKFGRKKRDRVDHILVQELHEEEAQWVNYDEDELFVKMQLADSIFDSLLKDTVNVLTLISDKRANRDTLS</sequence>
<dbReference type="Proteomes" id="UP000265160">
    <property type="component" value="LG23"/>
</dbReference>
<feature type="compositionally biased region" description="Low complexity" evidence="2">
    <location>
        <begin position="75"/>
        <end position="91"/>
    </location>
</feature>
<dbReference type="STRING" id="106582.ENSMZEP00005005223"/>
<evidence type="ECO:0000313" key="5">
    <source>
        <dbReference type="Proteomes" id="UP000265160"/>
    </source>
</evidence>
<feature type="region of interest" description="Disordered" evidence="2">
    <location>
        <begin position="1803"/>
        <end position="1845"/>
    </location>
</feature>
<feature type="compositionally biased region" description="Polar residues" evidence="2">
    <location>
        <begin position="352"/>
        <end position="376"/>
    </location>
</feature>
<feature type="coiled-coil region" evidence="1">
    <location>
        <begin position="1305"/>
        <end position="1332"/>
    </location>
</feature>
<dbReference type="Gene3D" id="2.30.30.190">
    <property type="entry name" value="CAP Gly-rich-like domain"/>
    <property type="match status" value="1"/>
</dbReference>
<feature type="compositionally biased region" description="Basic and acidic residues" evidence="2">
    <location>
        <begin position="1085"/>
        <end position="1101"/>
    </location>
</feature>
<dbReference type="PANTHER" id="PTHR13958">
    <property type="entry name" value="CENTROSOME-ASSOCIATED PROTEIN 350"/>
    <property type="match status" value="1"/>
</dbReference>
<dbReference type="GeneTree" id="ENSGT00940000155130"/>
<dbReference type="GO" id="GO:0034453">
    <property type="term" value="P:microtubule anchoring"/>
    <property type="evidence" value="ECO:0007669"/>
    <property type="project" value="InterPro"/>
</dbReference>
<dbReference type="SMART" id="SM01052">
    <property type="entry name" value="CAP_GLY"/>
    <property type="match status" value="1"/>
</dbReference>
<feature type="compositionally biased region" description="Basic and acidic residues" evidence="2">
    <location>
        <begin position="755"/>
        <end position="769"/>
    </location>
</feature>
<feature type="compositionally biased region" description="Basic and acidic residues" evidence="2">
    <location>
        <begin position="1345"/>
        <end position="1358"/>
    </location>
</feature>
<dbReference type="SUPFAM" id="SSF74924">
    <property type="entry name" value="Cap-Gly domain"/>
    <property type="match status" value="1"/>
</dbReference>
<feature type="compositionally biased region" description="Basic and acidic residues" evidence="2">
    <location>
        <begin position="512"/>
        <end position="521"/>
    </location>
</feature>
<keyword evidence="5" id="KW-1185">Reference proteome</keyword>
<organism evidence="4 5">
    <name type="scientific">Maylandia zebra</name>
    <name type="common">zebra mbuna</name>
    <dbReference type="NCBI Taxonomy" id="106582"/>
    <lineage>
        <taxon>Eukaryota</taxon>
        <taxon>Metazoa</taxon>
        <taxon>Chordata</taxon>
        <taxon>Craniata</taxon>
        <taxon>Vertebrata</taxon>
        <taxon>Euteleostomi</taxon>
        <taxon>Actinopterygii</taxon>
        <taxon>Neopterygii</taxon>
        <taxon>Teleostei</taxon>
        <taxon>Neoteleostei</taxon>
        <taxon>Acanthomorphata</taxon>
        <taxon>Ovalentaria</taxon>
        <taxon>Cichlomorphae</taxon>
        <taxon>Cichliformes</taxon>
        <taxon>Cichlidae</taxon>
        <taxon>African cichlids</taxon>
        <taxon>Pseudocrenilabrinae</taxon>
        <taxon>Haplochromini</taxon>
        <taxon>Maylandia</taxon>
        <taxon>Maylandia zebra complex</taxon>
    </lineage>
</organism>
<feature type="region of interest" description="Disordered" evidence="2">
    <location>
        <begin position="1617"/>
        <end position="1697"/>
    </location>
</feature>
<dbReference type="InterPro" id="IPR028750">
    <property type="entry name" value="CEP350/CC187"/>
</dbReference>
<accession>A0A3P9B5Q2</accession>
<proteinExistence type="predicted"/>
<feature type="compositionally biased region" description="Polar residues" evidence="2">
    <location>
        <begin position="144"/>
        <end position="178"/>
    </location>
</feature>
<feature type="region of interest" description="Disordered" evidence="2">
    <location>
        <begin position="875"/>
        <end position="899"/>
    </location>
</feature>
<dbReference type="GO" id="GO:0008017">
    <property type="term" value="F:microtubule binding"/>
    <property type="evidence" value="ECO:0007669"/>
    <property type="project" value="InterPro"/>
</dbReference>
<dbReference type="GO" id="GO:0005813">
    <property type="term" value="C:centrosome"/>
    <property type="evidence" value="ECO:0007669"/>
    <property type="project" value="InterPro"/>
</dbReference>
<feature type="region of interest" description="Disordered" evidence="2">
    <location>
        <begin position="333"/>
        <end position="379"/>
    </location>
</feature>
<feature type="region of interest" description="Disordered" evidence="2">
    <location>
        <begin position="755"/>
        <end position="802"/>
    </location>
</feature>
<feature type="compositionally biased region" description="Basic and acidic residues" evidence="2">
    <location>
        <begin position="1368"/>
        <end position="1379"/>
    </location>
</feature>
<dbReference type="PANTHER" id="PTHR13958:SF3">
    <property type="entry name" value="CAP-GLY DOMAIN-CONTAINING PROTEIN-RELATED"/>
    <property type="match status" value="1"/>
</dbReference>
<evidence type="ECO:0000259" key="3">
    <source>
        <dbReference type="PROSITE" id="PS50245"/>
    </source>
</evidence>
<feature type="compositionally biased region" description="Basic and acidic residues" evidence="2">
    <location>
        <begin position="16"/>
        <end position="27"/>
    </location>
</feature>
<feature type="compositionally biased region" description="Polar residues" evidence="2">
    <location>
        <begin position="884"/>
        <end position="894"/>
    </location>
</feature>
<feature type="compositionally biased region" description="Basic and acidic residues" evidence="2">
    <location>
        <begin position="1830"/>
        <end position="1843"/>
    </location>
</feature>
<feature type="compositionally biased region" description="Polar residues" evidence="2">
    <location>
        <begin position="1617"/>
        <end position="1632"/>
    </location>
</feature>
<feature type="compositionally biased region" description="Polar residues" evidence="2">
    <location>
        <begin position="1108"/>
        <end position="1119"/>
    </location>
</feature>
<feature type="region of interest" description="Disordered" evidence="2">
    <location>
        <begin position="497"/>
        <end position="543"/>
    </location>
</feature>
<feature type="region of interest" description="Disordered" evidence="2">
    <location>
        <begin position="1926"/>
        <end position="1951"/>
    </location>
</feature>
<feature type="compositionally biased region" description="Polar residues" evidence="2">
    <location>
        <begin position="45"/>
        <end position="60"/>
    </location>
</feature>
<reference evidence="4" key="3">
    <citation type="submission" date="2025-09" db="UniProtKB">
        <authorList>
            <consortium name="Ensembl"/>
        </authorList>
    </citation>
    <scope>IDENTIFICATION</scope>
</reference>
<dbReference type="InterPro" id="IPR000938">
    <property type="entry name" value="CAP-Gly_domain"/>
</dbReference>
<feature type="compositionally biased region" description="Basic and acidic residues" evidence="2">
    <location>
        <begin position="96"/>
        <end position="118"/>
    </location>
</feature>
<dbReference type="InterPro" id="IPR036859">
    <property type="entry name" value="CAP-Gly_dom_sf"/>
</dbReference>
<feature type="compositionally biased region" description="Low complexity" evidence="2">
    <location>
        <begin position="31"/>
        <end position="44"/>
    </location>
</feature>